<evidence type="ECO:0000256" key="6">
    <source>
        <dbReference type="ARBA" id="ARBA00023125"/>
    </source>
</evidence>
<evidence type="ECO:0000256" key="3">
    <source>
        <dbReference type="ARBA" id="ARBA00022679"/>
    </source>
</evidence>
<gene>
    <name evidence="10" type="ORF">NQ491_04485</name>
</gene>
<dbReference type="PROSITE" id="PS00093">
    <property type="entry name" value="N4_MTASE"/>
    <property type="match status" value="1"/>
</dbReference>
<reference evidence="10" key="1">
    <citation type="journal article" date="2022" name="Cell">
        <title>Design, construction, and in vivo augmentation of a complex gut microbiome.</title>
        <authorList>
            <person name="Cheng A.G."/>
            <person name="Ho P.Y."/>
            <person name="Aranda-Diaz A."/>
            <person name="Jain S."/>
            <person name="Yu F.B."/>
            <person name="Meng X."/>
            <person name="Wang M."/>
            <person name="Iakiviak M."/>
            <person name="Nagashima K."/>
            <person name="Zhao A."/>
            <person name="Murugkar P."/>
            <person name="Patil A."/>
            <person name="Atabakhsh K."/>
            <person name="Weakley A."/>
            <person name="Yan J."/>
            <person name="Brumbaugh A.R."/>
            <person name="Higginbottom S."/>
            <person name="Dimas A."/>
            <person name="Shiver A.L."/>
            <person name="Deutschbauer A."/>
            <person name="Neff N."/>
            <person name="Sonnenburg J.L."/>
            <person name="Huang K.C."/>
            <person name="Fischbach M.A."/>
        </authorList>
    </citation>
    <scope>NUCLEOTIDE SEQUENCE</scope>
    <source>
        <strain evidence="10">AP11</strain>
    </source>
</reference>
<dbReference type="Gene3D" id="3.40.50.150">
    <property type="entry name" value="Vaccinia Virus protein VP39"/>
    <property type="match status" value="1"/>
</dbReference>
<keyword evidence="3" id="KW-0808">Transferase</keyword>
<comment type="similarity">
    <text evidence="1">Belongs to the N(4)/N(6)-methyltransferase family. N(4) subfamily.</text>
</comment>
<dbReference type="SUPFAM" id="SSF53335">
    <property type="entry name" value="S-adenosyl-L-methionine-dependent methyltransferases"/>
    <property type="match status" value="1"/>
</dbReference>
<evidence type="ECO:0000256" key="2">
    <source>
        <dbReference type="ARBA" id="ARBA00022603"/>
    </source>
</evidence>
<protein>
    <recommendedName>
        <fullName evidence="8">Methyltransferase</fullName>
        <ecNumber evidence="8">2.1.1.-</ecNumber>
    </recommendedName>
</protein>
<evidence type="ECO:0000256" key="4">
    <source>
        <dbReference type="ARBA" id="ARBA00022691"/>
    </source>
</evidence>
<dbReference type="InterPro" id="IPR001091">
    <property type="entry name" value="RM_Methyltransferase"/>
</dbReference>
<evidence type="ECO:0000313" key="11">
    <source>
        <dbReference type="Proteomes" id="UP001059295"/>
    </source>
</evidence>
<dbReference type="EC" id="2.1.1.-" evidence="8"/>
<keyword evidence="2" id="KW-0489">Methyltransferase</keyword>
<accession>A0ABY5V350</accession>
<keyword evidence="5" id="KW-0680">Restriction system</keyword>
<dbReference type="InterPro" id="IPR029063">
    <property type="entry name" value="SAM-dependent_MTases_sf"/>
</dbReference>
<feature type="domain" description="DNA methylase N-4/N-6" evidence="9">
    <location>
        <begin position="27"/>
        <end position="282"/>
    </location>
</feature>
<dbReference type="GeneID" id="82890965"/>
<evidence type="ECO:0000256" key="7">
    <source>
        <dbReference type="ARBA" id="ARBA00049120"/>
    </source>
</evidence>
<dbReference type="InterPro" id="IPR002941">
    <property type="entry name" value="DNA_methylase_N4/N6"/>
</dbReference>
<proteinExistence type="inferred from homology"/>
<dbReference type="PANTHER" id="PTHR13370">
    <property type="entry name" value="RNA METHYLASE-RELATED"/>
    <property type="match status" value="1"/>
</dbReference>
<evidence type="ECO:0000256" key="8">
    <source>
        <dbReference type="RuleBase" id="RU362026"/>
    </source>
</evidence>
<evidence type="ECO:0000256" key="1">
    <source>
        <dbReference type="ARBA" id="ARBA00010203"/>
    </source>
</evidence>
<comment type="catalytic activity">
    <reaction evidence="7">
        <text>a 2'-deoxycytidine in DNA + S-adenosyl-L-methionine = an N(4)-methyl-2'-deoxycytidine in DNA + S-adenosyl-L-homocysteine + H(+)</text>
        <dbReference type="Rhea" id="RHEA:16857"/>
        <dbReference type="Rhea" id="RHEA-COMP:11369"/>
        <dbReference type="Rhea" id="RHEA-COMP:13674"/>
        <dbReference type="ChEBI" id="CHEBI:15378"/>
        <dbReference type="ChEBI" id="CHEBI:57856"/>
        <dbReference type="ChEBI" id="CHEBI:59789"/>
        <dbReference type="ChEBI" id="CHEBI:85452"/>
        <dbReference type="ChEBI" id="CHEBI:137933"/>
        <dbReference type="EC" id="2.1.1.113"/>
    </reaction>
</comment>
<keyword evidence="4" id="KW-0949">S-adenosyl-L-methionine</keyword>
<name>A0ABY5V350_9BACT</name>
<keyword evidence="6" id="KW-0238">DNA-binding</keyword>
<dbReference type="PRINTS" id="PR00508">
    <property type="entry name" value="S21N4MTFRASE"/>
</dbReference>
<dbReference type="RefSeq" id="WP_074431132.1">
    <property type="nucleotide sequence ID" value="NZ_CAPH01000016.1"/>
</dbReference>
<evidence type="ECO:0000313" key="10">
    <source>
        <dbReference type="EMBL" id="UWN58039.1"/>
    </source>
</evidence>
<dbReference type="PANTHER" id="PTHR13370:SF3">
    <property type="entry name" value="TRNA (GUANINE(10)-N2)-METHYLTRANSFERASE HOMOLOG"/>
    <property type="match status" value="1"/>
</dbReference>
<keyword evidence="11" id="KW-1185">Reference proteome</keyword>
<dbReference type="EMBL" id="CP102294">
    <property type="protein sequence ID" value="UWN58039.1"/>
    <property type="molecule type" value="Genomic_DNA"/>
</dbReference>
<dbReference type="InterPro" id="IPR017985">
    <property type="entry name" value="MeTrfase_CN4_CS"/>
</dbReference>
<organism evidence="10 11">
    <name type="scientific">Alistipes ihumii AP11</name>
    <dbReference type="NCBI Taxonomy" id="1211813"/>
    <lineage>
        <taxon>Bacteria</taxon>
        <taxon>Pseudomonadati</taxon>
        <taxon>Bacteroidota</taxon>
        <taxon>Bacteroidia</taxon>
        <taxon>Bacteroidales</taxon>
        <taxon>Rikenellaceae</taxon>
        <taxon>Alistipes</taxon>
    </lineage>
</organism>
<sequence>MRPEEIQNRIINGRCEEVLKDLDDDSIDFILTSPPYADKRDYAIENTSSSPAEYLDWFKPMAKEIHRVLKNNGSFVLNISDKVVNGIQQIYVFELVVYLCRELHFHLVRDYIWYNPATPPNIYSTGKYGRTKKSHEYCFWFSKSMKWTFNMDPIRKPYSKDMQKFLDGKGKGGRTENTRPSTHNFNCGVKWKNNGGSDPGSVISIGNTNSNDLFFKLCKERGVSHPARFPEKLAAFFILAGTNEGDIVLDPFSGSGTTCLVAKLYNRRWIGIDANNDYCELATLRIEREENERE</sequence>
<evidence type="ECO:0000259" key="9">
    <source>
        <dbReference type="Pfam" id="PF01555"/>
    </source>
</evidence>
<evidence type="ECO:0000256" key="5">
    <source>
        <dbReference type="ARBA" id="ARBA00022747"/>
    </source>
</evidence>
<dbReference type="Proteomes" id="UP001059295">
    <property type="component" value="Chromosome"/>
</dbReference>
<dbReference type="Pfam" id="PF01555">
    <property type="entry name" value="N6_N4_Mtase"/>
    <property type="match status" value="1"/>
</dbReference>